<feature type="domain" description="Toprim" evidence="1">
    <location>
        <begin position="6"/>
        <end position="98"/>
    </location>
</feature>
<comment type="caution">
    <text evidence="2">The sequence shown here is derived from an EMBL/GenBank/DDBJ whole genome shotgun (WGS) entry which is preliminary data.</text>
</comment>
<dbReference type="Gene3D" id="3.40.1360.10">
    <property type="match status" value="1"/>
</dbReference>
<name>A0A0F3MHI0_9RICK</name>
<proteinExistence type="predicted"/>
<accession>A0A0F3MHI0</accession>
<dbReference type="PATRIC" id="fig|1359168.3.peg.701"/>
<gene>
    <name evidence="2" type="ORF">OCHUTO_0980</name>
</gene>
<evidence type="ECO:0000313" key="3">
    <source>
        <dbReference type="Proteomes" id="UP000033616"/>
    </source>
</evidence>
<dbReference type="InterPro" id="IPR006171">
    <property type="entry name" value="TOPRIM_dom"/>
</dbReference>
<evidence type="ECO:0000259" key="1">
    <source>
        <dbReference type="Pfam" id="PF13362"/>
    </source>
</evidence>
<dbReference type="STRING" id="1359168.OCHUTO_0980"/>
<dbReference type="CDD" id="cd00188">
    <property type="entry name" value="TOPRIM"/>
    <property type="match status" value="1"/>
</dbReference>
<reference evidence="2 3" key="1">
    <citation type="submission" date="2015-02" db="EMBL/GenBank/DDBJ databases">
        <title>Genome Sequencing of Rickettsiales.</title>
        <authorList>
            <person name="Daugherty S.C."/>
            <person name="Su Q."/>
            <person name="Abolude K."/>
            <person name="Beier-Sexton M."/>
            <person name="Carlyon J.A."/>
            <person name="Carter R."/>
            <person name="Day N.P."/>
            <person name="Dumler S.J."/>
            <person name="Dyachenko V."/>
            <person name="Godinez A."/>
            <person name="Kurtti T.J."/>
            <person name="Lichay M."/>
            <person name="Mullins K.E."/>
            <person name="Ott S."/>
            <person name="Pappas-Brown V."/>
            <person name="Paris D.H."/>
            <person name="Patel P."/>
            <person name="Richards A.L."/>
            <person name="Sadzewicz L."/>
            <person name="Sears K."/>
            <person name="Seidman D."/>
            <person name="Sengamalay N."/>
            <person name="Stenos J."/>
            <person name="Tallon L.J."/>
            <person name="Vincent G."/>
            <person name="Fraser C.M."/>
            <person name="Munderloh U."/>
            <person name="Dunning-Hotopp J.C."/>
        </authorList>
    </citation>
    <scope>NUCLEOTIDE SEQUENCE [LARGE SCALE GENOMIC DNA]</scope>
    <source>
        <strain evidence="2 3">Fuller</strain>
    </source>
</reference>
<evidence type="ECO:0000313" key="2">
    <source>
        <dbReference type="EMBL" id="KJV55101.1"/>
    </source>
</evidence>
<protein>
    <submittedName>
        <fullName evidence="2">Toprim domain protein</fullName>
    </submittedName>
</protein>
<keyword evidence="3" id="KW-1185">Reference proteome</keyword>
<dbReference type="Pfam" id="PF13362">
    <property type="entry name" value="Toprim_3"/>
    <property type="match status" value="1"/>
</dbReference>
<dbReference type="RefSeq" id="WP_232296998.1">
    <property type="nucleotide sequence ID" value="NZ_LANP01000028.1"/>
</dbReference>
<dbReference type="AlphaFoldDB" id="A0A0F3MHI0"/>
<dbReference type="Proteomes" id="UP000033616">
    <property type="component" value="Unassembled WGS sequence"/>
</dbReference>
<organism evidence="2 3">
    <name type="scientific">Orientia chuto str. Dubai</name>
    <dbReference type="NCBI Taxonomy" id="1359168"/>
    <lineage>
        <taxon>Bacteria</taxon>
        <taxon>Pseudomonadati</taxon>
        <taxon>Pseudomonadota</taxon>
        <taxon>Alphaproteobacteria</taxon>
        <taxon>Rickettsiales</taxon>
        <taxon>Rickettsiaceae</taxon>
        <taxon>Rickettsieae</taxon>
        <taxon>Orientia</taxon>
    </lineage>
</organism>
<sequence>MTPITIITEGVETALSLKQAGVNGKIIAGVGVHNFKNYEPIAGEKIIIAADNDGQNSITLNTVNKAVKSLENKGANVIKIMPPQEGDFNDLLRSQGAESIRNIVMLK</sequence>
<dbReference type="EMBL" id="LANP01000028">
    <property type="protein sequence ID" value="KJV55101.1"/>
    <property type="molecule type" value="Genomic_DNA"/>
</dbReference>